<proteinExistence type="predicted"/>
<evidence type="ECO:0000313" key="3">
    <source>
        <dbReference type="Proteomes" id="UP001230951"/>
    </source>
</evidence>
<protein>
    <recommendedName>
        <fullName evidence="5">MarR family transcriptional regulator</fullName>
    </recommendedName>
</protein>
<sequence>MATLVPFGIKRTTLAAMQKHAEMEHAAFVRWIDGLQVPEVQRAVLTVLLEMVDRAEFMDGRCAGVTYPAEVARRAGVPVGVDDVLRALVNRGHLSVHPASKVFDDRRPGIVFRLRRPDVVLTPESAGPLWMADSRA</sequence>
<evidence type="ECO:0008006" key="5">
    <source>
        <dbReference type="Google" id="ProtNLM"/>
    </source>
</evidence>
<dbReference type="Proteomes" id="UP001242995">
    <property type="component" value="Unassembled WGS sequence"/>
</dbReference>
<name>A0AAW8D8T0_9MICC</name>
<reference evidence="1 3" key="1">
    <citation type="submission" date="2023-07" db="EMBL/GenBank/DDBJ databases">
        <title>Sorghum-associated microbial communities from plants grown in Nebraska, USA.</title>
        <authorList>
            <person name="Schachtman D."/>
        </authorList>
    </citation>
    <scope>NUCLEOTIDE SEQUENCE</scope>
    <source>
        <strain evidence="1">DS1006</strain>
        <strain evidence="2 3">DS1016</strain>
    </source>
</reference>
<dbReference type="EMBL" id="JAUSRG010000003">
    <property type="protein sequence ID" value="MDP9904687.1"/>
    <property type="molecule type" value="Genomic_DNA"/>
</dbReference>
<keyword evidence="3" id="KW-1185">Reference proteome</keyword>
<dbReference type="RefSeq" id="WP_306960533.1">
    <property type="nucleotide sequence ID" value="NZ_JAUSRG010000003.1"/>
</dbReference>
<evidence type="ECO:0000313" key="1">
    <source>
        <dbReference type="EMBL" id="MDP9904687.1"/>
    </source>
</evidence>
<accession>A0AAW8D8T0</accession>
<evidence type="ECO:0000313" key="2">
    <source>
        <dbReference type="EMBL" id="MDQ0180884.1"/>
    </source>
</evidence>
<dbReference type="EMBL" id="JAUSTF010000004">
    <property type="protein sequence ID" value="MDQ0180884.1"/>
    <property type="molecule type" value="Genomic_DNA"/>
</dbReference>
<dbReference type="AlphaFoldDB" id="A0AAW8D8T0"/>
<comment type="caution">
    <text evidence="1">The sequence shown here is derived from an EMBL/GenBank/DDBJ whole genome shotgun (WGS) entry which is preliminary data.</text>
</comment>
<gene>
    <name evidence="1" type="ORF">J2S90_001642</name>
    <name evidence="2" type="ORF">J2S93_002311</name>
</gene>
<organism evidence="1 4">
    <name type="scientific">Arthrobacter bambusae</name>
    <dbReference type="NCBI Taxonomy" id="1338426"/>
    <lineage>
        <taxon>Bacteria</taxon>
        <taxon>Bacillati</taxon>
        <taxon>Actinomycetota</taxon>
        <taxon>Actinomycetes</taxon>
        <taxon>Micrococcales</taxon>
        <taxon>Micrococcaceae</taxon>
        <taxon>Arthrobacter</taxon>
    </lineage>
</organism>
<evidence type="ECO:0000313" key="4">
    <source>
        <dbReference type="Proteomes" id="UP001242995"/>
    </source>
</evidence>
<dbReference type="Proteomes" id="UP001230951">
    <property type="component" value="Unassembled WGS sequence"/>
</dbReference>